<accession>A0ABT1YU34</accession>
<keyword evidence="2" id="KW-1185">Reference proteome</keyword>
<name>A0ABT1YU34_9BACL</name>
<evidence type="ECO:0000313" key="1">
    <source>
        <dbReference type="EMBL" id="MCR8636698.1"/>
    </source>
</evidence>
<dbReference type="RefSeq" id="WP_258218192.1">
    <property type="nucleotide sequence ID" value="NZ_JANQBD010000051.1"/>
</dbReference>
<sequence length="123" mass="13707">MSFKTSRINLMERLALHLKSEVALQAVGFASEPGVLQKVGKRFIRVSGQFFVPHTLQEIVLLGVPPRTRGTKVGLRTTYMGSFSAVLVKAGVDFAEVIVTRQDEEEELVILIPYNHLISIEQI</sequence>
<evidence type="ECO:0000313" key="2">
    <source>
        <dbReference type="Proteomes" id="UP001300012"/>
    </source>
</evidence>
<protein>
    <submittedName>
        <fullName evidence="1">Uncharacterized protein</fullName>
    </submittedName>
</protein>
<comment type="caution">
    <text evidence="1">The sequence shown here is derived from an EMBL/GenBank/DDBJ whole genome shotgun (WGS) entry which is preliminary data.</text>
</comment>
<organism evidence="1 2">
    <name type="scientific">Paenibacillus radicis</name>
    <name type="common">ex Xue et al. 2023</name>
    <dbReference type="NCBI Taxonomy" id="2972489"/>
    <lineage>
        <taxon>Bacteria</taxon>
        <taxon>Bacillati</taxon>
        <taxon>Bacillota</taxon>
        <taxon>Bacilli</taxon>
        <taxon>Bacillales</taxon>
        <taxon>Paenibacillaceae</taxon>
        <taxon>Paenibacillus</taxon>
    </lineage>
</organism>
<gene>
    <name evidence="1" type="ORF">NV381_36610</name>
</gene>
<reference evidence="1 2" key="1">
    <citation type="submission" date="2022-08" db="EMBL/GenBank/DDBJ databases">
        <title>Paenibacillus endoradicis sp. nov., Paenibacillus radicibacter sp. nov and Paenibacillus pararadicis sp. nov., three cold-adapted plant growth-promoting bacteria isolated from root of Larix gmelinii in Great Khingan.</title>
        <authorList>
            <person name="Xue H."/>
        </authorList>
    </citation>
    <scope>NUCLEOTIDE SEQUENCE [LARGE SCALE GENOMIC DNA]</scope>
    <source>
        <strain evidence="1 2">N5-1-1-5</strain>
    </source>
</reference>
<proteinExistence type="predicted"/>
<dbReference type="Proteomes" id="UP001300012">
    <property type="component" value="Unassembled WGS sequence"/>
</dbReference>
<dbReference type="EMBL" id="JANQBD010000051">
    <property type="protein sequence ID" value="MCR8636698.1"/>
    <property type="molecule type" value="Genomic_DNA"/>
</dbReference>